<organism evidence="1 2">
    <name type="scientific">Peribacillus deserti</name>
    <dbReference type="NCBI Taxonomy" id="673318"/>
    <lineage>
        <taxon>Bacteria</taxon>
        <taxon>Bacillati</taxon>
        <taxon>Bacillota</taxon>
        <taxon>Bacilli</taxon>
        <taxon>Bacillales</taxon>
        <taxon>Bacillaceae</taxon>
        <taxon>Peribacillus</taxon>
    </lineage>
</organism>
<dbReference type="EMBL" id="JAFBFI010000001">
    <property type="protein sequence ID" value="MBM7690902.1"/>
    <property type="molecule type" value="Genomic_DNA"/>
</dbReference>
<evidence type="ECO:0000313" key="2">
    <source>
        <dbReference type="Proteomes" id="UP000823486"/>
    </source>
</evidence>
<dbReference type="Proteomes" id="UP000823486">
    <property type="component" value="Unassembled WGS sequence"/>
</dbReference>
<gene>
    <name evidence="1" type="ORF">JOC77_000305</name>
</gene>
<name>A0ABS2QCL1_9BACI</name>
<comment type="caution">
    <text evidence="1">The sequence shown here is derived from an EMBL/GenBank/DDBJ whole genome shotgun (WGS) entry which is preliminary data.</text>
</comment>
<keyword evidence="2" id="KW-1185">Reference proteome</keyword>
<protein>
    <submittedName>
        <fullName evidence="1">Uncharacterized protein</fullName>
    </submittedName>
</protein>
<proteinExistence type="predicted"/>
<accession>A0ABS2QCL1</accession>
<dbReference type="RefSeq" id="WP_204537647.1">
    <property type="nucleotide sequence ID" value="NZ_JAFBFI010000001.1"/>
</dbReference>
<reference evidence="1 2" key="1">
    <citation type="submission" date="2021-01" db="EMBL/GenBank/DDBJ databases">
        <title>Genomic Encyclopedia of Type Strains, Phase IV (KMG-IV): sequencing the most valuable type-strain genomes for metagenomic binning, comparative biology and taxonomic classification.</title>
        <authorList>
            <person name="Goeker M."/>
        </authorList>
    </citation>
    <scope>NUCLEOTIDE SEQUENCE [LARGE SCALE GENOMIC DNA]</scope>
    <source>
        <strain evidence="1 2">DSM 105482</strain>
    </source>
</reference>
<evidence type="ECO:0000313" key="1">
    <source>
        <dbReference type="EMBL" id="MBM7690902.1"/>
    </source>
</evidence>
<sequence>MFRKNCYKCHRPSFSSSESGQWICPVCGEDLTSQRLFNAITMEKVGMRIGSFPVPKESSKKN</sequence>